<organism evidence="1 3">
    <name type="scientific">Corynebacterium flavescens</name>
    <dbReference type="NCBI Taxonomy" id="28028"/>
    <lineage>
        <taxon>Bacteria</taxon>
        <taxon>Bacillati</taxon>
        <taxon>Actinomycetota</taxon>
        <taxon>Actinomycetes</taxon>
        <taxon>Mycobacteriales</taxon>
        <taxon>Corynebacteriaceae</taxon>
        <taxon>Corynebacterium</taxon>
    </lineage>
</organism>
<dbReference type="Proteomes" id="UP000185479">
    <property type="component" value="Chromosome"/>
</dbReference>
<proteinExistence type="predicted"/>
<dbReference type="EMBL" id="BJNB01000016">
    <property type="protein sequence ID" value="GEB97783.1"/>
    <property type="molecule type" value="Genomic_DNA"/>
</dbReference>
<dbReference type="Proteomes" id="UP000315353">
    <property type="component" value="Unassembled WGS sequence"/>
</dbReference>
<name>A0A1L7CNE9_CORFL</name>
<dbReference type="KEGG" id="cfc:CFLV_09390"/>
<accession>A0A1L7CNE9</accession>
<evidence type="ECO:0000313" key="3">
    <source>
        <dbReference type="Proteomes" id="UP000185479"/>
    </source>
</evidence>
<evidence type="ECO:0000313" key="1">
    <source>
        <dbReference type="EMBL" id="APT87377.1"/>
    </source>
</evidence>
<reference evidence="1 3" key="1">
    <citation type="submission" date="2014-08" db="EMBL/GenBank/DDBJ databases">
        <title>Complete genome sequence of Corynebacterium flavescens OJ8(T)(=DSM 20296(T)), isolated from cheese.</title>
        <authorList>
            <person name="Ruckert C."/>
            <person name="Albersmeier A."/>
            <person name="Winkler A."/>
            <person name="Kalinowski J."/>
        </authorList>
    </citation>
    <scope>NUCLEOTIDE SEQUENCE [LARGE SCALE GENOMIC DNA]</scope>
    <source>
        <strain evidence="1 3">OJ8</strain>
    </source>
</reference>
<gene>
    <name evidence="2" type="ORF">CFL01nite_12780</name>
    <name evidence="1" type="ORF">CFLV_09390</name>
</gene>
<evidence type="ECO:0000313" key="4">
    <source>
        <dbReference type="Proteomes" id="UP000315353"/>
    </source>
</evidence>
<dbReference type="EMBL" id="CP009246">
    <property type="protein sequence ID" value="APT87377.1"/>
    <property type="molecule type" value="Genomic_DNA"/>
</dbReference>
<sequence length="119" mass="12751">MLVRINGKEPASLFVGAREVQRAVLAGKTVYELMRSITLQGQGFKVWGSIPTNALCYPVGTGENRGVAFKYPVTCPKAVFEWNADGTGAVIISAGTVIPAGKAVWPSSGRPHPYIFTRV</sequence>
<reference evidence="2 4" key="2">
    <citation type="submission" date="2019-06" db="EMBL/GenBank/DDBJ databases">
        <title>Whole genome shotgun sequence of Corynebacterium flavescens NBRC 14136.</title>
        <authorList>
            <person name="Hosoyama A."/>
            <person name="Uohara A."/>
            <person name="Ohji S."/>
            <person name="Ichikawa N."/>
        </authorList>
    </citation>
    <scope>NUCLEOTIDE SEQUENCE [LARGE SCALE GENOMIC DNA]</scope>
    <source>
        <strain evidence="2 4">NBRC 14136</strain>
    </source>
</reference>
<keyword evidence="3" id="KW-1185">Reference proteome</keyword>
<protein>
    <submittedName>
        <fullName evidence="1">Uncharacterized protein</fullName>
    </submittedName>
</protein>
<dbReference type="AlphaFoldDB" id="A0A1L7CNE9"/>
<evidence type="ECO:0000313" key="2">
    <source>
        <dbReference type="EMBL" id="GEB97783.1"/>
    </source>
</evidence>